<reference evidence="1" key="1">
    <citation type="submission" date="2018-05" db="EMBL/GenBank/DDBJ databases">
        <authorList>
            <person name="Lanie J.A."/>
            <person name="Ng W.-L."/>
            <person name="Kazmierczak K.M."/>
            <person name="Andrzejewski T.M."/>
            <person name="Davidsen T.M."/>
            <person name="Wayne K.J."/>
            <person name="Tettelin H."/>
            <person name="Glass J.I."/>
            <person name="Rusch D."/>
            <person name="Podicherti R."/>
            <person name="Tsui H.-C.T."/>
            <person name="Winkler M.E."/>
        </authorList>
    </citation>
    <scope>NUCLEOTIDE SEQUENCE</scope>
</reference>
<dbReference type="AlphaFoldDB" id="A0A381UCE3"/>
<accession>A0A381UCE3</accession>
<dbReference type="EMBL" id="UINC01006089">
    <property type="protein sequence ID" value="SVA25411.1"/>
    <property type="molecule type" value="Genomic_DNA"/>
</dbReference>
<protein>
    <submittedName>
        <fullName evidence="1">Uncharacterized protein</fullName>
    </submittedName>
</protein>
<proteinExistence type="predicted"/>
<name>A0A381UCE3_9ZZZZ</name>
<evidence type="ECO:0000313" key="1">
    <source>
        <dbReference type="EMBL" id="SVA25411.1"/>
    </source>
</evidence>
<gene>
    <name evidence="1" type="ORF">METZ01_LOCUS78265</name>
</gene>
<sequence length="179" mass="20164">MDQTTISFVEGQSCPLPIAGHGGGLSFSPNGDMLLLAAISNPSAAQIKAWTGKWQAKLIIESEFPSIPIFAVGSEDWLLETPCNPIQQEMESPGFCEALYNKEDCNMVAILADLDTNIIKKITHVELDEMFIERMVLSWNPYKTKGDEYTKTYSDENFVTKVNEIFKMKSSQELWRTSW</sequence>
<organism evidence="1">
    <name type="scientific">marine metagenome</name>
    <dbReference type="NCBI Taxonomy" id="408172"/>
    <lineage>
        <taxon>unclassified sequences</taxon>
        <taxon>metagenomes</taxon>
        <taxon>ecological metagenomes</taxon>
    </lineage>
</organism>